<name>A0A8T2Q8U0_CERRI</name>
<dbReference type="OMA" id="VFEICHQ"/>
<gene>
    <name evidence="8" type="ORF">KP509_37G070500</name>
</gene>
<comment type="subcellular location">
    <subcellularLocation>
        <location evidence="1">Cytoplasm</location>
    </subcellularLocation>
</comment>
<dbReference type="Proteomes" id="UP000825935">
    <property type="component" value="Chromosome 37"/>
</dbReference>
<evidence type="ECO:0000256" key="7">
    <source>
        <dbReference type="ARBA" id="ARBA00032129"/>
    </source>
</evidence>
<evidence type="ECO:0000256" key="1">
    <source>
        <dbReference type="ARBA" id="ARBA00004496"/>
    </source>
</evidence>
<reference evidence="8" key="1">
    <citation type="submission" date="2021-08" db="EMBL/GenBank/DDBJ databases">
        <title>WGS assembly of Ceratopteris richardii.</title>
        <authorList>
            <person name="Marchant D.B."/>
            <person name="Chen G."/>
            <person name="Jenkins J."/>
            <person name="Shu S."/>
            <person name="Leebens-Mack J."/>
            <person name="Grimwood J."/>
            <person name="Schmutz J."/>
            <person name="Soltis P."/>
            <person name="Soltis D."/>
            <person name="Chen Z.-H."/>
        </authorList>
    </citation>
    <scope>NUCLEOTIDE SEQUENCE</scope>
    <source>
        <strain evidence="8">Whitten #5841</strain>
        <tissue evidence="8">Leaf</tissue>
    </source>
</reference>
<evidence type="ECO:0000256" key="3">
    <source>
        <dbReference type="ARBA" id="ARBA00023284"/>
    </source>
</evidence>
<evidence type="ECO:0000256" key="4">
    <source>
        <dbReference type="ARBA" id="ARBA00023787"/>
    </source>
</evidence>
<proteinExistence type="inferred from homology"/>
<dbReference type="EMBL" id="CM035442">
    <property type="protein sequence ID" value="KAH7280497.1"/>
    <property type="molecule type" value="Genomic_DNA"/>
</dbReference>
<dbReference type="InterPro" id="IPR032801">
    <property type="entry name" value="PXL2A/B/C"/>
</dbReference>
<accession>A0A8T2Q8U0</accession>
<evidence type="ECO:0000313" key="8">
    <source>
        <dbReference type="EMBL" id="KAH7280497.1"/>
    </source>
</evidence>
<keyword evidence="2" id="KW-0963">Cytoplasm</keyword>
<evidence type="ECO:0000256" key="5">
    <source>
        <dbReference type="ARBA" id="ARBA00023849"/>
    </source>
</evidence>
<evidence type="ECO:0000256" key="6">
    <source>
        <dbReference type="ARBA" id="ARBA00032058"/>
    </source>
</evidence>
<keyword evidence="3" id="KW-0676">Redox-active center</keyword>
<organism evidence="8 9">
    <name type="scientific">Ceratopteris richardii</name>
    <name type="common">Triangle waterfern</name>
    <dbReference type="NCBI Taxonomy" id="49495"/>
    <lineage>
        <taxon>Eukaryota</taxon>
        <taxon>Viridiplantae</taxon>
        <taxon>Streptophyta</taxon>
        <taxon>Embryophyta</taxon>
        <taxon>Tracheophyta</taxon>
        <taxon>Polypodiopsida</taxon>
        <taxon>Polypodiidae</taxon>
        <taxon>Polypodiales</taxon>
        <taxon>Pteridineae</taxon>
        <taxon>Pteridaceae</taxon>
        <taxon>Parkerioideae</taxon>
        <taxon>Ceratopteris</taxon>
    </lineage>
</organism>
<dbReference type="OrthoDB" id="40334at2759"/>
<dbReference type="PANTHER" id="PTHR28630:SF31">
    <property type="entry name" value="PEROXIREDOXIN-LIKE 2A"/>
    <property type="match status" value="1"/>
</dbReference>
<sequence>MASFSVEDFVGKGALRELIPVLAQEGWEDVPTLKMMNNEDMDALNFSQRQRVALELRAYLHDRVLMQYADKLEDSGKNLAELLSLSPASLNVEFGMRRGHVAKFIDRASASAIVMPPSLTPVPVNLRCRRSSFSASEESSLHVPSASLQSSFRGKGLSEGGESLLLAQVGSGGSFKGVVAALPAPPRFCGLIAPPPIPDDVVPLSVLDKIFVQKLTPEYRPGMDPWSLGWLKIPPPMKICDIWSSKPTVVLCIRRPGCVMCRAEAHQIYSRKPIFDAMGMQLVVILNELIESEVKSFWPRFWGGMMLVDKDRNLFKALGGGRLINEGFVTGFLCNPVTRANFKRAKATGIHNNLTGGHLVKGGLLVVRKGRGGVAYQFVERNFGDWAPVEEVVEVSSKVQSQFATFPSPFILHTFGESLMCRS</sequence>
<keyword evidence="9" id="KW-1185">Reference proteome</keyword>
<dbReference type="GO" id="GO:0005737">
    <property type="term" value="C:cytoplasm"/>
    <property type="evidence" value="ECO:0007669"/>
    <property type="project" value="UniProtKB-SubCell"/>
</dbReference>
<dbReference type="Pfam" id="PF13911">
    <property type="entry name" value="AhpC-TSA_2"/>
    <property type="match status" value="1"/>
</dbReference>
<comment type="caution">
    <text evidence="8">The sequence shown here is derived from an EMBL/GenBank/DDBJ whole genome shotgun (WGS) entry which is preliminary data.</text>
</comment>
<dbReference type="AlphaFoldDB" id="A0A8T2Q8U0"/>
<protein>
    <recommendedName>
        <fullName evidence="5">Peroxiredoxin-like 2A</fullName>
    </recommendedName>
    <alternativeName>
        <fullName evidence="7">Peroxiredoxin-like 2 activated in M-CSF stimulated monocytes</fullName>
    </alternativeName>
    <alternativeName>
        <fullName evidence="6">Redox-regulatory protein FAM213A</fullName>
    </alternativeName>
</protein>
<evidence type="ECO:0000313" key="9">
    <source>
        <dbReference type="Proteomes" id="UP000825935"/>
    </source>
</evidence>
<evidence type="ECO:0000256" key="2">
    <source>
        <dbReference type="ARBA" id="ARBA00022490"/>
    </source>
</evidence>
<dbReference type="PANTHER" id="PTHR28630">
    <property type="match status" value="1"/>
</dbReference>
<comment type="similarity">
    <text evidence="4">Belongs to the peroxiredoxin-like PRXL2 family. PRXL2A subfamily.</text>
</comment>